<dbReference type="RefSeq" id="WP_073404202.1">
    <property type="nucleotide sequence ID" value="NZ_FQTV01000026.1"/>
</dbReference>
<sequence>MYSEELKRLNAKWAVFSCLWDSVRKTNIPSTRVSPIFETREEAYNYLRENYPNAGNEYGVFKTDRETGFY</sequence>
<evidence type="ECO:0000313" key="2">
    <source>
        <dbReference type="Proteomes" id="UP000184509"/>
    </source>
</evidence>
<name>A0A1M5HC65_9BACE</name>
<keyword evidence="2" id="KW-1185">Reference proteome</keyword>
<dbReference type="STRING" id="1297750.SAMN05444405_1263"/>
<evidence type="ECO:0000313" key="1">
    <source>
        <dbReference type="EMBL" id="SHG13488.1"/>
    </source>
</evidence>
<dbReference type="EMBL" id="FQTV01000026">
    <property type="protein sequence ID" value="SHG13488.1"/>
    <property type="molecule type" value="Genomic_DNA"/>
</dbReference>
<dbReference type="AlphaFoldDB" id="A0A1M5HC65"/>
<protein>
    <submittedName>
        <fullName evidence="1">Uncharacterized protein</fullName>
    </submittedName>
</protein>
<gene>
    <name evidence="1" type="ORF">SAMN05444405_1263</name>
</gene>
<proteinExistence type="predicted"/>
<dbReference type="Proteomes" id="UP000184509">
    <property type="component" value="Unassembled WGS sequence"/>
</dbReference>
<organism evidence="1 2">
    <name type="scientific">Bacteroides luti</name>
    <dbReference type="NCBI Taxonomy" id="1297750"/>
    <lineage>
        <taxon>Bacteria</taxon>
        <taxon>Pseudomonadati</taxon>
        <taxon>Bacteroidota</taxon>
        <taxon>Bacteroidia</taxon>
        <taxon>Bacteroidales</taxon>
        <taxon>Bacteroidaceae</taxon>
        <taxon>Bacteroides</taxon>
    </lineage>
</organism>
<accession>A0A1M5HC65</accession>
<reference evidence="1 2" key="1">
    <citation type="submission" date="2016-11" db="EMBL/GenBank/DDBJ databases">
        <authorList>
            <person name="Jaros S."/>
            <person name="Januszkiewicz K."/>
            <person name="Wedrychowicz H."/>
        </authorList>
    </citation>
    <scope>NUCLEOTIDE SEQUENCE [LARGE SCALE GENOMIC DNA]</scope>
    <source>
        <strain evidence="1 2">DSM 26991</strain>
    </source>
</reference>